<feature type="chain" id="PRO_5047028031" evidence="3">
    <location>
        <begin position="25"/>
        <end position="537"/>
    </location>
</feature>
<evidence type="ECO:0000313" key="8">
    <source>
        <dbReference type="Proteomes" id="UP001595752"/>
    </source>
</evidence>
<sequence length="537" mass="58348">MRKKVKCQTAKLTAVLFSAVLVTAGCNKTEEASKAIPEIPVAVTAITGGSLSDSTLITGTIKPGKDVELMPTNAGELVSVSVKKGDYVKKGQILAKLDTRDYELNLKQARTALSRVQNNEKRAQEAYKQAKGATSQAQDGVRQAEATLRQATVTLRQAEDGVPDAEDGVRQSEIALRQAEDSLNQAKNGRLDGIEGASYNLQNAKNQWDDAKRNLERMQGLFKDGLISQQQFDQAKNAEIQASTAYQQAKLSEKQANRQDNLTVLQSNVDQAKVGVDQAKSAVNKARYGIDQAKVGVEQAQVGIDRAKKTVEDAKTNENIALVGVKEASIAVQEAQIGVEQAQKKVDDMIIKAPVSGEVLDVMAEEGEFVSNQSPFARLVSADVVHLEALVTPEQMFTLEEGEKVEVHVPSLKRKVSGTVNYISPTSEQAGLFKVEVQLPNDGQKLRPGMVAQLNLKEVLVANSFLAPTEAVVEKNDSAYIFVVQNDKAVQKEIEIIRAETDFTAINGDIEKGDKVVVKGQNLLKDGDQIRIVKEEK</sequence>
<dbReference type="NCBIfam" id="TIGR01730">
    <property type="entry name" value="RND_mfp"/>
    <property type="match status" value="1"/>
</dbReference>
<feature type="domain" description="CusB-like beta-barrel" evidence="5">
    <location>
        <begin position="387"/>
        <end position="457"/>
    </location>
</feature>
<feature type="domain" description="YknX-like C-terminal permuted SH3-like" evidence="6">
    <location>
        <begin position="468"/>
        <end position="531"/>
    </location>
</feature>
<protein>
    <submittedName>
        <fullName evidence="7">Efflux RND transporter periplasmic adaptor subunit</fullName>
    </submittedName>
</protein>
<proteinExistence type="inferred from homology"/>
<keyword evidence="2" id="KW-0175">Coiled coil</keyword>
<dbReference type="InterPro" id="IPR006143">
    <property type="entry name" value="RND_pump_MFP"/>
</dbReference>
<keyword evidence="8" id="KW-1185">Reference proteome</keyword>
<feature type="coiled-coil region" evidence="2">
    <location>
        <begin position="99"/>
        <end position="221"/>
    </location>
</feature>
<dbReference type="InterPro" id="IPR058625">
    <property type="entry name" value="MdtA-like_BSH"/>
</dbReference>
<organism evidence="7 8">
    <name type="scientific">Bacillus songklensis</name>
    <dbReference type="NCBI Taxonomy" id="1069116"/>
    <lineage>
        <taxon>Bacteria</taxon>
        <taxon>Bacillati</taxon>
        <taxon>Bacillota</taxon>
        <taxon>Bacilli</taxon>
        <taxon>Bacillales</taxon>
        <taxon>Bacillaceae</taxon>
        <taxon>Bacillus</taxon>
    </lineage>
</organism>
<keyword evidence="3" id="KW-0732">Signal</keyword>
<dbReference type="Pfam" id="PF25954">
    <property type="entry name" value="Beta-barrel_RND_2"/>
    <property type="match status" value="1"/>
</dbReference>
<comment type="similarity">
    <text evidence="1">Belongs to the membrane fusion protein (MFP) (TC 8.A.1) family.</text>
</comment>
<evidence type="ECO:0000256" key="2">
    <source>
        <dbReference type="SAM" id="Coils"/>
    </source>
</evidence>
<feature type="signal peptide" evidence="3">
    <location>
        <begin position="1"/>
        <end position="24"/>
    </location>
</feature>
<dbReference type="Proteomes" id="UP001595752">
    <property type="component" value="Unassembled WGS sequence"/>
</dbReference>
<dbReference type="Gene3D" id="2.40.30.170">
    <property type="match status" value="1"/>
</dbReference>
<feature type="coiled-coil region" evidence="2">
    <location>
        <begin position="297"/>
        <end position="345"/>
    </location>
</feature>
<dbReference type="InterPro" id="IPR058637">
    <property type="entry name" value="YknX-like_C"/>
</dbReference>
<dbReference type="PANTHER" id="PTHR30469">
    <property type="entry name" value="MULTIDRUG RESISTANCE PROTEIN MDTA"/>
    <property type="match status" value="1"/>
</dbReference>
<dbReference type="EMBL" id="JBHRZT010000043">
    <property type="protein sequence ID" value="MFC3883900.1"/>
    <property type="molecule type" value="Genomic_DNA"/>
</dbReference>
<evidence type="ECO:0000313" key="7">
    <source>
        <dbReference type="EMBL" id="MFC3883900.1"/>
    </source>
</evidence>
<name>A0ABV8B1W0_9BACI</name>
<evidence type="ECO:0000256" key="3">
    <source>
        <dbReference type="SAM" id="SignalP"/>
    </source>
</evidence>
<gene>
    <name evidence="7" type="ORF">ACFOU2_10450</name>
</gene>
<dbReference type="RefSeq" id="WP_377914826.1">
    <property type="nucleotide sequence ID" value="NZ_JBHRZT010000043.1"/>
</dbReference>
<comment type="caution">
    <text evidence="7">The sequence shown here is derived from an EMBL/GenBank/DDBJ whole genome shotgun (WGS) entry which is preliminary data.</text>
</comment>
<dbReference type="InterPro" id="IPR058792">
    <property type="entry name" value="Beta-barrel_RND_2"/>
</dbReference>
<feature type="domain" description="Multidrug resistance protein MdtA-like barrel-sandwich hybrid" evidence="4">
    <location>
        <begin position="67"/>
        <end position="375"/>
    </location>
</feature>
<dbReference type="Gene3D" id="1.10.287.470">
    <property type="entry name" value="Helix hairpin bin"/>
    <property type="match status" value="2"/>
</dbReference>
<dbReference type="Gene3D" id="2.40.50.100">
    <property type="match status" value="1"/>
</dbReference>
<dbReference type="Pfam" id="PF25917">
    <property type="entry name" value="BSH_RND"/>
    <property type="match status" value="1"/>
</dbReference>
<evidence type="ECO:0000259" key="4">
    <source>
        <dbReference type="Pfam" id="PF25917"/>
    </source>
</evidence>
<dbReference type="PROSITE" id="PS51257">
    <property type="entry name" value="PROKAR_LIPOPROTEIN"/>
    <property type="match status" value="1"/>
</dbReference>
<evidence type="ECO:0000259" key="5">
    <source>
        <dbReference type="Pfam" id="PF25954"/>
    </source>
</evidence>
<reference evidence="8" key="1">
    <citation type="journal article" date="2019" name="Int. J. Syst. Evol. Microbiol.">
        <title>The Global Catalogue of Microorganisms (GCM) 10K type strain sequencing project: providing services to taxonomists for standard genome sequencing and annotation.</title>
        <authorList>
            <consortium name="The Broad Institute Genomics Platform"/>
            <consortium name="The Broad Institute Genome Sequencing Center for Infectious Disease"/>
            <person name="Wu L."/>
            <person name="Ma J."/>
        </authorList>
    </citation>
    <scope>NUCLEOTIDE SEQUENCE [LARGE SCALE GENOMIC DNA]</scope>
    <source>
        <strain evidence="8">CCUG 61889</strain>
    </source>
</reference>
<evidence type="ECO:0000256" key="1">
    <source>
        <dbReference type="ARBA" id="ARBA00009477"/>
    </source>
</evidence>
<evidence type="ECO:0000259" key="6">
    <source>
        <dbReference type="Pfam" id="PF25989"/>
    </source>
</evidence>
<dbReference type="PANTHER" id="PTHR30469:SF15">
    <property type="entry name" value="HLYD FAMILY OF SECRETION PROTEINS"/>
    <property type="match status" value="1"/>
</dbReference>
<dbReference type="SUPFAM" id="SSF111369">
    <property type="entry name" value="HlyD-like secretion proteins"/>
    <property type="match status" value="2"/>
</dbReference>
<dbReference type="Pfam" id="PF25989">
    <property type="entry name" value="YknX_C"/>
    <property type="match status" value="1"/>
</dbReference>
<accession>A0ABV8B1W0</accession>
<dbReference type="Gene3D" id="2.40.420.20">
    <property type="match status" value="1"/>
</dbReference>